<name>A0ABT5LPM2_9GAMM</name>
<dbReference type="RefSeq" id="WP_273574679.1">
    <property type="nucleotide sequence ID" value="NZ_JAQRFN010000004.1"/>
</dbReference>
<evidence type="ECO:0000313" key="3">
    <source>
        <dbReference type="EMBL" id="MDC9596189.1"/>
    </source>
</evidence>
<dbReference type="Pfam" id="PF25136">
    <property type="entry name" value="DUF7823"/>
    <property type="match status" value="1"/>
</dbReference>
<gene>
    <name evidence="3" type="ORF">PSI14_04720</name>
</gene>
<evidence type="ECO:0000259" key="1">
    <source>
        <dbReference type="Pfam" id="PF11195"/>
    </source>
</evidence>
<proteinExistence type="predicted"/>
<evidence type="ECO:0000313" key="4">
    <source>
        <dbReference type="Proteomes" id="UP001220225"/>
    </source>
</evidence>
<dbReference type="InterPro" id="IPR021361">
    <property type="entry name" value="Tad2-like_dom"/>
</dbReference>
<feature type="domain" description="Thoeris anti-defense 2-like" evidence="1">
    <location>
        <begin position="31"/>
        <end position="94"/>
    </location>
</feature>
<accession>A0ABT5LPM2</accession>
<sequence length="247" mass="27588">MSDVNNLDNKKCPFDLSKYKSNDVVAPIGSLPWAIIQVYMGKIVARSEWETPDEYIALTVKNPDSASHIDKHDKYGVSNWQPTSGDLMACDWVLLSKVKPVECMLSFDLEIGVGTSKDISGAWGYLADEESTSIGLSPFGILTSLKNKTDIKKLSLFIWDDDYGIILRVSSDKNQAGHQKMQALFKKDLTVTVSDVLYHLGGISEGQITGEDEYEFAGFYQDNDAKKLGALLKQNVDKTLHFCFNWK</sequence>
<keyword evidence="4" id="KW-1185">Reference proteome</keyword>
<evidence type="ECO:0000259" key="2">
    <source>
        <dbReference type="Pfam" id="PF25136"/>
    </source>
</evidence>
<dbReference type="InterPro" id="IPR056725">
    <property type="entry name" value="DUF7823"/>
</dbReference>
<protein>
    <submittedName>
        <fullName evidence="3">DUF2829 domain-containing protein</fullName>
    </submittedName>
</protein>
<organism evidence="3 4">
    <name type="scientific">Xenorhabdus anantnagensis</name>
    <dbReference type="NCBI Taxonomy" id="3025875"/>
    <lineage>
        <taxon>Bacteria</taxon>
        <taxon>Pseudomonadati</taxon>
        <taxon>Pseudomonadota</taxon>
        <taxon>Gammaproteobacteria</taxon>
        <taxon>Enterobacterales</taxon>
        <taxon>Morganellaceae</taxon>
        <taxon>Xenorhabdus</taxon>
    </lineage>
</organism>
<dbReference type="Pfam" id="PF11195">
    <property type="entry name" value="Tad2-like"/>
    <property type="match status" value="1"/>
</dbReference>
<dbReference type="EMBL" id="JAQRFN010000004">
    <property type="protein sequence ID" value="MDC9596189.1"/>
    <property type="molecule type" value="Genomic_DNA"/>
</dbReference>
<dbReference type="Proteomes" id="UP001220225">
    <property type="component" value="Unassembled WGS sequence"/>
</dbReference>
<reference evidence="3 4" key="1">
    <citation type="submission" date="2023-02" db="EMBL/GenBank/DDBJ databases">
        <title>Entomopathogenic bacteria.</title>
        <authorList>
            <person name="Machado R.A."/>
        </authorList>
    </citation>
    <scope>NUCLEOTIDE SEQUENCE [LARGE SCALE GENOMIC DNA]</scope>
    <source>
        <strain evidence="3 4">XENO-2</strain>
    </source>
</reference>
<feature type="domain" description="DUF7823" evidence="2">
    <location>
        <begin position="137"/>
        <end position="247"/>
    </location>
</feature>
<comment type="caution">
    <text evidence="3">The sequence shown here is derived from an EMBL/GenBank/DDBJ whole genome shotgun (WGS) entry which is preliminary data.</text>
</comment>